<feature type="chain" id="PRO_5006154413" description="Urocanate reductase" evidence="10">
    <location>
        <begin position="26"/>
        <end position="591"/>
    </location>
</feature>
<dbReference type="PROSITE" id="PS51257">
    <property type="entry name" value="PROKAR_LIPOPROTEIN"/>
    <property type="match status" value="1"/>
</dbReference>
<comment type="cofactor">
    <cofactor evidence="1">
        <name>FMN</name>
        <dbReference type="ChEBI" id="CHEBI:58210"/>
    </cofactor>
</comment>
<comment type="caution">
    <text evidence="12">The sequence shown here is derived from an EMBL/GenBank/DDBJ whole genome shotgun (WGS) entry which is preliminary data.</text>
</comment>
<dbReference type="EMBL" id="LKET01000031">
    <property type="protein sequence ID" value="KPU44395.1"/>
    <property type="molecule type" value="Genomic_DNA"/>
</dbReference>
<feature type="signal peptide" evidence="10">
    <location>
        <begin position="1"/>
        <end position="25"/>
    </location>
</feature>
<dbReference type="Gene3D" id="3.50.50.60">
    <property type="entry name" value="FAD/NAD(P)-binding domain"/>
    <property type="match status" value="1"/>
</dbReference>
<keyword evidence="7" id="KW-0274">FAD</keyword>
<evidence type="ECO:0000256" key="3">
    <source>
        <dbReference type="ARBA" id="ARBA00008040"/>
    </source>
</evidence>
<keyword evidence="8 12" id="KW-0560">Oxidoreductase</keyword>
<dbReference type="InterPro" id="IPR050315">
    <property type="entry name" value="FAD-oxidoreductase_2"/>
</dbReference>
<dbReference type="InterPro" id="IPR027477">
    <property type="entry name" value="Succ_DH/fumarate_Rdtase_cat_sf"/>
</dbReference>
<name>A0A0P8YBH0_9CLOT</name>
<dbReference type="PATRIC" id="fig|36849.3.peg.2127"/>
<dbReference type="Proteomes" id="UP000050326">
    <property type="component" value="Unassembled WGS sequence"/>
</dbReference>
<dbReference type="PANTHER" id="PTHR43400">
    <property type="entry name" value="FUMARATE REDUCTASE"/>
    <property type="match status" value="1"/>
</dbReference>
<comment type="similarity">
    <text evidence="3">Belongs to the FAD-dependent oxidoreductase 2 family. FRD/SDH subfamily.</text>
</comment>
<dbReference type="Gene3D" id="3.90.700.10">
    <property type="entry name" value="Succinate dehydrogenase/fumarate reductase flavoprotein, catalytic domain"/>
    <property type="match status" value="1"/>
</dbReference>
<evidence type="ECO:0000256" key="1">
    <source>
        <dbReference type="ARBA" id="ARBA00001917"/>
    </source>
</evidence>
<evidence type="ECO:0000313" key="12">
    <source>
        <dbReference type="EMBL" id="KPU44395.1"/>
    </source>
</evidence>
<evidence type="ECO:0000313" key="13">
    <source>
        <dbReference type="Proteomes" id="UP000050326"/>
    </source>
</evidence>
<evidence type="ECO:0000256" key="7">
    <source>
        <dbReference type="ARBA" id="ARBA00022827"/>
    </source>
</evidence>
<dbReference type="AlphaFoldDB" id="A0A0P8YBH0"/>
<evidence type="ECO:0000256" key="9">
    <source>
        <dbReference type="ARBA" id="ARBA00049922"/>
    </source>
</evidence>
<dbReference type="InterPro" id="IPR007329">
    <property type="entry name" value="FMN-bd"/>
</dbReference>
<keyword evidence="10" id="KW-0732">Signal</keyword>
<keyword evidence="13" id="KW-1185">Reference proteome</keyword>
<dbReference type="GO" id="GO:0010181">
    <property type="term" value="F:FMN binding"/>
    <property type="evidence" value="ECO:0007669"/>
    <property type="project" value="InterPro"/>
</dbReference>
<evidence type="ECO:0000256" key="6">
    <source>
        <dbReference type="ARBA" id="ARBA00022630"/>
    </source>
</evidence>
<evidence type="ECO:0000256" key="10">
    <source>
        <dbReference type="SAM" id="SignalP"/>
    </source>
</evidence>
<comment type="cofactor">
    <cofactor evidence="2">
        <name>FAD</name>
        <dbReference type="ChEBI" id="CHEBI:57692"/>
    </cofactor>
</comment>
<evidence type="ECO:0000256" key="2">
    <source>
        <dbReference type="ARBA" id="ARBA00001974"/>
    </source>
</evidence>
<evidence type="ECO:0000259" key="11">
    <source>
        <dbReference type="SMART" id="SM00900"/>
    </source>
</evidence>
<evidence type="ECO:0000256" key="8">
    <source>
        <dbReference type="ARBA" id="ARBA00023002"/>
    </source>
</evidence>
<dbReference type="RefSeq" id="WP_054875066.1">
    <property type="nucleotide sequence ID" value="NZ_LKET01000031.1"/>
</dbReference>
<organism evidence="12 13">
    <name type="scientific">Oxobacter pfennigii</name>
    <dbReference type="NCBI Taxonomy" id="36849"/>
    <lineage>
        <taxon>Bacteria</taxon>
        <taxon>Bacillati</taxon>
        <taxon>Bacillota</taxon>
        <taxon>Clostridia</taxon>
        <taxon>Eubacteriales</taxon>
        <taxon>Clostridiaceae</taxon>
        <taxon>Oxobacter</taxon>
    </lineage>
</organism>
<dbReference type="PANTHER" id="PTHR43400:SF7">
    <property type="entry name" value="FAD-DEPENDENT OXIDOREDUCTASE 2 FAD BINDING DOMAIN-CONTAINING PROTEIN"/>
    <property type="match status" value="1"/>
</dbReference>
<dbReference type="STRING" id="36849.OXPF_20140"/>
<dbReference type="OrthoDB" id="9806724at2"/>
<evidence type="ECO:0000256" key="4">
    <source>
        <dbReference type="ARBA" id="ARBA00013137"/>
    </source>
</evidence>
<dbReference type="EC" id="1.3.99.33" evidence="4"/>
<feature type="domain" description="FMN-binding" evidence="11">
    <location>
        <begin position="51"/>
        <end position="125"/>
    </location>
</feature>
<dbReference type="GO" id="GO:0033765">
    <property type="term" value="F:steroid dehydrogenase activity, acting on the CH-CH group of donors"/>
    <property type="evidence" value="ECO:0007669"/>
    <property type="project" value="UniProtKB-ARBA"/>
</dbReference>
<reference evidence="12 13" key="1">
    <citation type="submission" date="2015-09" db="EMBL/GenBank/DDBJ databases">
        <title>Genome sequence of Oxobacter pfennigii DSM 3222.</title>
        <authorList>
            <person name="Poehlein A."/>
            <person name="Bengelsdorf F.R."/>
            <person name="Schiel-Bengelsdorf B."/>
            <person name="Duerre P."/>
            <person name="Daniel R."/>
        </authorList>
    </citation>
    <scope>NUCLEOTIDE SEQUENCE [LARGE SCALE GENOMIC DNA]</scope>
    <source>
        <strain evidence="12 13">DSM 3222</strain>
    </source>
</reference>
<protein>
    <recommendedName>
        <fullName evidence="5">Urocanate reductase</fullName>
        <ecNumber evidence="4">1.3.99.33</ecNumber>
    </recommendedName>
</protein>
<dbReference type="SUPFAM" id="SSF51905">
    <property type="entry name" value="FAD/NAD(P)-binding domain"/>
    <property type="match status" value="1"/>
</dbReference>
<evidence type="ECO:0000256" key="5">
    <source>
        <dbReference type="ARBA" id="ARBA00015872"/>
    </source>
</evidence>
<sequence length="591" mass="63872">MKSIKKVLALSLSVMLLISACGKPADSPQPSQQEGFEIIYTPGTYSGTTSSFSGPLTVDVTVDESSIKDIKLTEFNDSVMVGDTAFETISRDIMEHQSLKVDMVAGASISSSAVIRAITDALSKTGANIDALKAKEIVKAAPGKLDLETDVVVVGSGLAGVSAAITAAENGAKVMLLERLGRLGGTSALSAGWVHAAGTDIQEKNNVKDSAEKFYEDWMMLAERAKDEYVEPDMVKYITDHSAENIQWLIDHGVKMMDSIFAAGIYEGRNIPRIHQTEGGKGYIIKYLMEDVNDLGIEVRVNTRATELIKEGDKVTGVKAVDKDGNEVTVKAKSVILASGGFAGNPEMMAKYYPQYTDYINSSVNTGDTLAMGEGVGADIIVKNAAQIHHNLAADTSLGYFTPECIYVTPEGERYVDEAEYFYTRTRVLNEKGFGDTHMIIPQMLYDAHKEGIDKALETGKAFKTDTIEELAQKMGMKPEVLKNTIDRYNEMVKAKKDTDFNKPSEYLYPIEAPYIGLDLTGNLNDTYVSLRINMNAQVIDKSGNVINGLYAVGAAASAQTLNQEYIGSGSALLNGLTFGNVAGVHAAKNE</sequence>
<dbReference type="Pfam" id="PF04205">
    <property type="entry name" value="FMN_bind"/>
    <property type="match status" value="1"/>
</dbReference>
<dbReference type="SMART" id="SM00900">
    <property type="entry name" value="FMN_bind"/>
    <property type="match status" value="1"/>
</dbReference>
<gene>
    <name evidence="12" type="primary">ifcA_2</name>
    <name evidence="12" type="ORF">OXPF_20140</name>
</gene>
<dbReference type="SUPFAM" id="SSF56425">
    <property type="entry name" value="Succinate dehydrogenase/fumarate reductase flavoprotein, catalytic domain"/>
    <property type="match status" value="1"/>
</dbReference>
<dbReference type="Gene3D" id="3.90.1010.20">
    <property type="match status" value="1"/>
</dbReference>
<keyword evidence="6" id="KW-0285">Flavoprotein</keyword>
<accession>A0A0P8YBH0</accession>
<dbReference type="GO" id="GO:0016020">
    <property type="term" value="C:membrane"/>
    <property type="evidence" value="ECO:0007669"/>
    <property type="project" value="InterPro"/>
</dbReference>
<dbReference type="Pfam" id="PF00890">
    <property type="entry name" value="FAD_binding_2"/>
    <property type="match status" value="1"/>
</dbReference>
<dbReference type="InterPro" id="IPR036188">
    <property type="entry name" value="FAD/NAD-bd_sf"/>
</dbReference>
<proteinExistence type="inferred from homology"/>
<comment type="catalytic activity">
    <reaction evidence="9">
        <text>dihydrourocanate + A = urocanate + AH2</text>
        <dbReference type="Rhea" id="RHEA:36059"/>
        <dbReference type="ChEBI" id="CHEBI:13193"/>
        <dbReference type="ChEBI" id="CHEBI:17499"/>
        <dbReference type="ChEBI" id="CHEBI:27247"/>
        <dbReference type="ChEBI" id="CHEBI:72991"/>
        <dbReference type="EC" id="1.3.99.33"/>
    </reaction>
</comment>
<dbReference type="InterPro" id="IPR003953">
    <property type="entry name" value="FAD-dep_OxRdtase_2_FAD-bd"/>
</dbReference>